<feature type="transmembrane region" description="Helical" evidence="1">
    <location>
        <begin position="12"/>
        <end position="34"/>
    </location>
</feature>
<organism evidence="3 4">
    <name type="scientific">Isoptericola sediminis</name>
    <dbReference type="NCBI Taxonomy" id="2733572"/>
    <lineage>
        <taxon>Bacteria</taxon>
        <taxon>Bacillati</taxon>
        <taxon>Actinomycetota</taxon>
        <taxon>Actinomycetes</taxon>
        <taxon>Micrococcales</taxon>
        <taxon>Promicromonosporaceae</taxon>
        <taxon>Isoptericola</taxon>
    </lineage>
</organism>
<accession>A0A849K4S2</accession>
<comment type="caution">
    <text evidence="3">The sequence shown here is derived from an EMBL/GenBank/DDBJ whole genome shotgun (WGS) entry which is preliminary data.</text>
</comment>
<dbReference type="EMBL" id="JABFAJ010000010">
    <property type="protein sequence ID" value="NNU27039.1"/>
    <property type="molecule type" value="Genomic_DNA"/>
</dbReference>
<protein>
    <recommendedName>
        <fullName evidence="2">SHOCT domain-containing protein</fullName>
    </recommendedName>
</protein>
<evidence type="ECO:0000313" key="4">
    <source>
        <dbReference type="Proteomes" id="UP000557204"/>
    </source>
</evidence>
<dbReference type="Proteomes" id="UP000557204">
    <property type="component" value="Unassembled WGS sequence"/>
</dbReference>
<proteinExistence type="predicted"/>
<evidence type="ECO:0000256" key="1">
    <source>
        <dbReference type="SAM" id="Phobius"/>
    </source>
</evidence>
<name>A0A849K4S2_9MICO</name>
<keyword evidence="1" id="KW-0812">Transmembrane</keyword>
<reference evidence="3 4" key="1">
    <citation type="submission" date="2020-05" db="EMBL/GenBank/DDBJ databases">
        <title>Genome sequence of Isoptericola sp. JC619 isolated from Chilika lagoon, India.</title>
        <authorList>
            <person name="Kumar D."/>
            <person name="Appam K."/>
            <person name="Gandham S."/>
            <person name="Uppada J."/>
            <person name="Sasikala C."/>
            <person name="Venkata Ramana C."/>
        </authorList>
    </citation>
    <scope>NUCLEOTIDE SEQUENCE [LARGE SCALE GENOMIC DNA]</scope>
    <source>
        <strain evidence="3 4">JC619</strain>
    </source>
</reference>
<sequence>MGDGWGMGWGGGWMMLVWVVVWVVVLGLIVWGVVALTRSGRRDGGAASPTPTEVLEMRFARGEITDEEYRRARATLEERRNDGR</sequence>
<keyword evidence="1" id="KW-1133">Transmembrane helix</keyword>
<feature type="domain" description="SHOCT" evidence="2">
    <location>
        <begin position="53"/>
        <end position="76"/>
    </location>
</feature>
<keyword evidence="1" id="KW-0472">Membrane</keyword>
<evidence type="ECO:0000313" key="3">
    <source>
        <dbReference type="EMBL" id="NNU27039.1"/>
    </source>
</evidence>
<dbReference type="InterPro" id="IPR018649">
    <property type="entry name" value="SHOCT"/>
</dbReference>
<evidence type="ECO:0000259" key="2">
    <source>
        <dbReference type="Pfam" id="PF09851"/>
    </source>
</evidence>
<dbReference type="AlphaFoldDB" id="A0A849K4S2"/>
<gene>
    <name evidence="3" type="ORF">HLI28_05695</name>
</gene>
<keyword evidence="4" id="KW-1185">Reference proteome</keyword>
<dbReference type="Pfam" id="PF09851">
    <property type="entry name" value="SHOCT"/>
    <property type="match status" value="1"/>
</dbReference>